<protein>
    <submittedName>
        <fullName evidence="3">ANTAR domain-containing protein</fullName>
    </submittedName>
</protein>
<reference evidence="3 4" key="1">
    <citation type="submission" date="2018-08" db="EMBL/GenBank/DDBJ databases">
        <title>Genome Sequence of Clavibacter michiganensis Subspecies type strains, and the Atypical Peach-Colored Strains Isolated from Tomato.</title>
        <authorList>
            <person name="Osdaghi E."/>
            <person name="Portier P."/>
            <person name="Briand M."/>
            <person name="Jacques M.-A."/>
        </authorList>
    </citation>
    <scope>NUCLEOTIDE SEQUENCE [LARGE SCALE GENOMIC DNA]</scope>
    <source>
        <strain evidence="3 4">CFBP 8216</strain>
    </source>
</reference>
<dbReference type="SMART" id="SM01012">
    <property type="entry name" value="ANTAR"/>
    <property type="match status" value="1"/>
</dbReference>
<dbReference type="InterPro" id="IPR005561">
    <property type="entry name" value="ANTAR"/>
</dbReference>
<accession>A0ABX9N8M4</accession>
<feature type="domain" description="ANTAR" evidence="2">
    <location>
        <begin position="59"/>
        <end position="120"/>
    </location>
</feature>
<gene>
    <name evidence="3" type="ORF">DZF98_02660</name>
</gene>
<organism evidence="3 4">
    <name type="scientific">Clavibacter californiensis</name>
    <dbReference type="NCBI Taxonomy" id="1401995"/>
    <lineage>
        <taxon>Bacteria</taxon>
        <taxon>Bacillati</taxon>
        <taxon>Actinomycetota</taxon>
        <taxon>Actinomycetes</taxon>
        <taxon>Micrococcales</taxon>
        <taxon>Microbacteriaceae</taxon>
        <taxon>Clavibacter</taxon>
    </lineage>
</organism>
<feature type="compositionally biased region" description="Basic and acidic residues" evidence="1">
    <location>
        <begin position="1"/>
        <end position="19"/>
    </location>
</feature>
<name>A0ABX9N8M4_9MICO</name>
<dbReference type="Gene3D" id="1.10.10.10">
    <property type="entry name" value="Winged helix-like DNA-binding domain superfamily/Winged helix DNA-binding domain"/>
    <property type="match status" value="1"/>
</dbReference>
<dbReference type="RefSeq" id="WP_119372392.1">
    <property type="nucleotide sequence ID" value="NZ_CP040792.1"/>
</dbReference>
<feature type="region of interest" description="Disordered" evidence="1">
    <location>
        <begin position="1"/>
        <end position="46"/>
    </location>
</feature>
<evidence type="ECO:0000259" key="2">
    <source>
        <dbReference type="PROSITE" id="PS50921"/>
    </source>
</evidence>
<feature type="compositionally biased region" description="Basic residues" evidence="1">
    <location>
        <begin position="24"/>
        <end position="33"/>
    </location>
</feature>
<dbReference type="InterPro" id="IPR036388">
    <property type="entry name" value="WH-like_DNA-bd_sf"/>
</dbReference>
<evidence type="ECO:0000313" key="3">
    <source>
        <dbReference type="EMBL" id="RII94051.1"/>
    </source>
</evidence>
<proteinExistence type="predicted"/>
<sequence>MDGVRGRCRPDPRRRDPHGSRTGGPRRRLRRGAIRPLTLEERTSGQAQAFSDIIGRHLIRSATQSDESATTRPFSRRTIHQATGIVIAQLGLPAKDAYLLIQGHAFATHRSMLEIADDLLTGRLHFTRESDGITARERT</sequence>
<evidence type="ECO:0000256" key="1">
    <source>
        <dbReference type="SAM" id="MobiDB-lite"/>
    </source>
</evidence>
<dbReference type="EMBL" id="QWEE01000019">
    <property type="protein sequence ID" value="RII94051.1"/>
    <property type="molecule type" value="Genomic_DNA"/>
</dbReference>
<evidence type="ECO:0000313" key="4">
    <source>
        <dbReference type="Proteomes" id="UP000265355"/>
    </source>
</evidence>
<keyword evidence="4" id="KW-1185">Reference proteome</keyword>
<dbReference type="Proteomes" id="UP000265355">
    <property type="component" value="Unassembled WGS sequence"/>
</dbReference>
<dbReference type="Pfam" id="PF03861">
    <property type="entry name" value="ANTAR"/>
    <property type="match status" value="1"/>
</dbReference>
<comment type="caution">
    <text evidence="3">The sequence shown here is derived from an EMBL/GenBank/DDBJ whole genome shotgun (WGS) entry which is preliminary data.</text>
</comment>
<dbReference type="PROSITE" id="PS50921">
    <property type="entry name" value="ANTAR"/>
    <property type="match status" value="1"/>
</dbReference>